<geneLocation type="plasmid" evidence="1 2">
    <name>pW1-a</name>
</geneLocation>
<protein>
    <submittedName>
        <fullName evidence="1">SIS domain-containing protein</fullName>
    </submittedName>
</protein>
<evidence type="ECO:0000313" key="2">
    <source>
        <dbReference type="Proteomes" id="UP000829420"/>
    </source>
</evidence>
<accession>A0ACD3YDG6</accession>
<sequence>MINYKNKIKKYFEMVIDTLRSIDQDELIKSIKIIESTVQNNKIIYVMGNGGSASTASHIKSDLSNTVGHLKGVRVNVSCLSDSIATITAIANDYSYELIYKKQLEGRLKQGDLVIAVSGSGNSQNIIEAAEYAKSMQANIVAMTGYDGGKLKELADFNLHVPIDNMQISEDVHLLFNHLITYVLNCSNKGI</sequence>
<evidence type="ECO:0000313" key="1">
    <source>
        <dbReference type="EMBL" id="UNH40746.1"/>
    </source>
</evidence>
<dbReference type="Proteomes" id="UP000829420">
    <property type="component" value="Plasmid pW1-a"/>
</dbReference>
<proteinExistence type="predicted"/>
<keyword evidence="1" id="KW-0614">Plasmid</keyword>
<organism evidence="1 2">
    <name type="scientific">Moellerella wisconsensis</name>
    <dbReference type="NCBI Taxonomy" id="158849"/>
    <lineage>
        <taxon>Bacteria</taxon>
        <taxon>Pseudomonadati</taxon>
        <taxon>Pseudomonadota</taxon>
        <taxon>Gammaproteobacteria</taxon>
        <taxon>Enterobacterales</taxon>
        <taxon>Morganellaceae</taxon>
        <taxon>Moellerella</taxon>
    </lineage>
</organism>
<gene>
    <name evidence="1" type="ORF">MNY70_16070</name>
</gene>
<name>A0ACD3YDG6_9GAMM</name>
<keyword evidence="2" id="KW-1185">Reference proteome</keyword>
<reference evidence="1" key="1">
    <citation type="submission" date="2022-03" db="EMBL/GenBank/DDBJ databases">
        <title>ESBL-producing Moellerella wisconsensis and Escherichia marmotae isolated from wild game meat.</title>
        <authorList>
            <person name="Biggel M."/>
        </authorList>
    </citation>
    <scope>NUCLEOTIDE SEQUENCE</scope>
    <source>
        <strain evidence="1">W1</strain>
    </source>
</reference>
<dbReference type="EMBL" id="CP093256">
    <property type="protein sequence ID" value="UNH40746.1"/>
    <property type="molecule type" value="Genomic_DNA"/>
</dbReference>